<accession>A0A6B9ZDY1</accession>
<dbReference type="InterPro" id="IPR050447">
    <property type="entry name" value="Erg6_SMT_methyltransf"/>
</dbReference>
<dbReference type="GO" id="GO:0016126">
    <property type="term" value="P:sterol biosynthetic process"/>
    <property type="evidence" value="ECO:0007669"/>
    <property type="project" value="TreeGrafter"/>
</dbReference>
<gene>
    <name evidence="3" type="ORF">GWR21_13605</name>
</gene>
<dbReference type="PANTHER" id="PTHR44068">
    <property type="entry name" value="ZGC:194242"/>
    <property type="match status" value="1"/>
</dbReference>
<keyword evidence="1 3" id="KW-0808">Transferase</keyword>
<keyword evidence="3" id="KW-0489">Methyltransferase</keyword>
<dbReference type="GO" id="GO:0003838">
    <property type="term" value="F:sterol 24-C-methyltransferase activity"/>
    <property type="evidence" value="ECO:0007669"/>
    <property type="project" value="TreeGrafter"/>
</dbReference>
<sequence length="222" mass="24033">MEKPAMDPESLARQLRKPEGEDGIKVGLAMNKSNAAIYNMVLDFLGLQPADSVLEIGFGNGYFIPALFEKEPTIRYTGLDMSETMVEEATRENRTRIAEGTVELHLGVTSSMSFPDGAFTKVFAVNVLYFWEQPDVALKAIHRVLEAGGELVLAIRSAASMKQLPFSEHGFTLYSAESAAALLEKNGFSVAAVITAVEDAKAPQGGGATIQFENICLRGIKI</sequence>
<name>A0A6B9ZDY1_9BACT</name>
<evidence type="ECO:0000256" key="1">
    <source>
        <dbReference type="ARBA" id="ARBA00022679"/>
    </source>
</evidence>
<evidence type="ECO:0000259" key="2">
    <source>
        <dbReference type="Pfam" id="PF08241"/>
    </source>
</evidence>
<dbReference type="Proteomes" id="UP000476411">
    <property type="component" value="Chromosome"/>
</dbReference>
<dbReference type="KEGG" id="chih:GWR21_13605"/>
<protein>
    <submittedName>
        <fullName evidence="3">Methyltransferase domain-containing protein</fullName>
    </submittedName>
</protein>
<dbReference type="CDD" id="cd02440">
    <property type="entry name" value="AdoMet_MTases"/>
    <property type="match status" value="1"/>
</dbReference>
<proteinExistence type="predicted"/>
<dbReference type="SUPFAM" id="SSF53335">
    <property type="entry name" value="S-adenosyl-L-methionine-dependent methyltransferases"/>
    <property type="match status" value="1"/>
</dbReference>
<dbReference type="RefSeq" id="WP_162332278.1">
    <property type="nucleotide sequence ID" value="NZ_CP048113.1"/>
</dbReference>
<dbReference type="InterPro" id="IPR013216">
    <property type="entry name" value="Methyltransf_11"/>
</dbReference>
<feature type="domain" description="Methyltransferase type 11" evidence="2">
    <location>
        <begin position="54"/>
        <end position="153"/>
    </location>
</feature>
<dbReference type="AlphaFoldDB" id="A0A6B9ZDY1"/>
<keyword evidence="4" id="KW-1185">Reference proteome</keyword>
<evidence type="ECO:0000313" key="4">
    <source>
        <dbReference type="Proteomes" id="UP000476411"/>
    </source>
</evidence>
<dbReference type="PANTHER" id="PTHR44068:SF1">
    <property type="entry name" value="HYPOTHETICAL LOC100005854"/>
    <property type="match status" value="1"/>
</dbReference>
<organism evidence="3 4">
    <name type="scientific">Chitinophaga agri</name>
    <dbReference type="NCBI Taxonomy" id="2703787"/>
    <lineage>
        <taxon>Bacteria</taxon>
        <taxon>Pseudomonadati</taxon>
        <taxon>Bacteroidota</taxon>
        <taxon>Chitinophagia</taxon>
        <taxon>Chitinophagales</taxon>
        <taxon>Chitinophagaceae</taxon>
        <taxon>Chitinophaga</taxon>
    </lineage>
</organism>
<evidence type="ECO:0000313" key="3">
    <source>
        <dbReference type="EMBL" id="QHS60590.1"/>
    </source>
</evidence>
<dbReference type="InterPro" id="IPR029063">
    <property type="entry name" value="SAM-dependent_MTases_sf"/>
</dbReference>
<dbReference type="Gene3D" id="3.40.50.150">
    <property type="entry name" value="Vaccinia Virus protein VP39"/>
    <property type="match status" value="1"/>
</dbReference>
<dbReference type="Pfam" id="PF08241">
    <property type="entry name" value="Methyltransf_11"/>
    <property type="match status" value="1"/>
</dbReference>
<dbReference type="EMBL" id="CP048113">
    <property type="protein sequence ID" value="QHS60590.1"/>
    <property type="molecule type" value="Genomic_DNA"/>
</dbReference>
<reference evidence="3 4" key="1">
    <citation type="submission" date="2020-01" db="EMBL/GenBank/DDBJ databases">
        <title>Complete genome sequence of Chitinophaga sp. H33E-04 isolated from quinoa roots.</title>
        <authorList>
            <person name="Weon H.-Y."/>
            <person name="Lee S.A."/>
        </authorList>
    </citation>
    <scope>NUCLEOTIDE SEQUENCE [LARGE SCALE GENOMIC DNA]</scope>
    <source>
        <strain evidence="3 4">H33E-04</strain>
    </source>
</reference>
<dbReference type="GO" id="GO:0032259">
    <property type="term" value="P:methylation"/>
    <property type="evidence" value="ECO:0007669"/>
    <property type="project" value="UniProtKB-KW"/>
</dbReference>